<name>A0AA35P6K1_9SAUR</name>
<organism evidence="1 2">
    <name type="scientific">Podarcis lilfordi</name>
    <name type="common">Lilford's wall lizard</name>
    <dbReference type="NCBI Taxonomy" id="74358"/>
    <lineage>
        <taxon>Eukaryota</taxon>
        <taxon>Metazoa</taxon>
        <taxon>Chordata</taxon>
        <taxon>Craniata</taxon>
        <taxon>Vertebrata</taxon>
        <taxon>Euteleostomi</taxon>
        <taxon>Lepidosauria</taxon>
        <taxon>Squamata</taxon>
        <taxon>Bifurcata</taxon>
        <taxon>Unidentata</taxon>
        <taxon>Episquamata</taxon>
        <taxon>Laterata</taxon>
        <taxon>Lacertibaenia</taxon>
        <taxon>Lacertidae</taxon>
        <taxon>Podarcis</taxon>
    </lineage>
</organism>
<dbReference type="Proteomes" id="UP001178461">
    <property type="component" value="Chromosome 5"/>
</dbReference>
<reference evidence="1" key="1">
    <citation type="submission" date="2022-12" db="EMBL/GenBank/DDBJ databases">
        <authorList>
            <person name="Alioto T."/>
            <person name="Alioto T."/>
            <person name="Gomez Garrido J."/>
        </authorList>
    </citation>
    <scope>NUCLEOTIDE SEQUENCE</scope>
</reference>
<proteinExistence type="predicted"/>
<accession>A0AA35P6K1</accession>
<evidence type="ECO:0000313" key="2">
    <source>
        <dbReference type="Proteomes" id="UP001178461"/>
    </source>
</evidence>
<dbReference type="EMBL" id="OX395130">
    <property type="protein sequence ID" value="CAI5774790.1"/>
    <property type="molecule type" value="Genomic_DNA"/>
</dbReference>
<protein>
    <submittedName>
        <fullName evidence="1">Uncharacterized protein</fullName>
    </submittedName>
</protein>
<sequence>MWPLVNGRKLCRPLKLCLLTTGDIIPTKEGWGWQDQSEGKGIEDPVNGKGESPCIELGEVPTLLLLDVTKQDGEAIETVLTPSLDNGMSTVAEEAAGSLTEVEEKPEELIRARIFCTLNAMSLDPLFYAFHLLEKKSIEQTTEEWIFNLFKQVKHLLKST</sequence>
<gene>
    <name evidence="1" type="ORF">PODLI_1B033614</name>
</gene>
<dbReference type="AlphaFoldDB" id="A0AA35P6K1"/>
<keyword evidence="2" id="KW-1185">Reference proteome</keyword>
<evidence type="ECO:0000313" key="1">
    <source>
        <dbReference type="EMBL" id="CAI5774790.1"/>
    </source>
</evidence>